<dbReference type="RefSeq" id="WP_189489183.1">
    <property type="nucleotide sequence ID" value="NZ_BMZO01000004.1"/>
</dbReference>
<dbReference type="Pfam" id="PF17963">
    <property type="entry name" value="Big_9"/>
    <property type="match status" value="2"/>
</dbReference>
<evidence type="ECO:0000313" key="4">
    <source>
        <dbReference type="Proteomes" id="UP000641137"/>
    </source>
</evidence>
<proteinExistence type="inferred from homology"/>
<dbReference type="InterPro" id="IPR008964">
    <property type="entry name" value="Invasin/intimin_cell_adhesion"/>
</dbReference>
<dbReference type="Gene3D" id="2.60.40.10">
    <property type="entry name" value="Immunoglobulins"/>
    <property type="match status" value="3"/>
</dbReference>
<dbReference type="PANTHER" id="PTHR37494">
    <property type="entry name" value="HEMAGGLUTININ"/>
    <property type="match status" value="1"/>
</dbReference>
<dbReference type="GO" id="GO:0005509">
    <property type="term" value="F:calcium ion binding"/>
    <property type="evidence" value="ECO:0007669"/>
    <property type="project" value="InterPro"/>
</dbReference>
<sequence>MMQCVAGSPQVAGVGENFGNLHVFIYSMSNGAGASGVAVTFTSPAEGAGTDPAQITEITDSNGQINFTPTANGIAGAFNLTIDGGGAAVQPGYNCSPNFVIQAAPPAAIVVDGGTGQSVPVHTAFAAPLKAKVIDASGNPVQGVTVTFNEPYPGPSARLSSQTAVTGADGIASVTAQANGEAGSYSVFAIAPGLAAVGFTLTNYGPPTASATTTLVNAGSVSNPVNLDIEGVDVVSVAVASAPSNGAVSVSASGMEIVYTPAPGFHGTDSFTYTATNAAGTSAPATATIQVAAPPPVITSVLVPASDAYGVGADLVFTANFDSPVIVNTGGGMPYIPVTVGSTTRRATYLAGSGSTAINFSLTVMAGDLDTNGIQLGSAIERNGGAIRNAAGTEAVSTLNNVSSTSGVLIDGVAPAVLSTGVVGSPAPDTKSLTFQVVFSEVVTDFTMSDLILTMTGTAVGTVSALQTADNISYLVQINLVSGSGTLRLDVVSGAAQDRAGNRNAAFASGSPWVVAPATITLSPVSGVLPAITGGSTYAQYFGATGGTAPYAFSLTAGNLPAGLTLGTDGSLKGIPSEAGSFTFTVTATDANGDAGMGSYTLGVDAPAILVSPPSLPAGRIGAAFGPVSITASGGTSTHSFKITSGRLPDGLVLGTDGVLSGVPTEGGSFNFTVAATNAEGFSGTRDYALNVESLVLPVARDHTLTVLAGTSGTLDLTQGAQNGPFVSAAIVTPPDKEAGEVHVKREAAAYLLHFTAAGAFAGTVRMTYTLSNADGTSDPATIALTVVARPDPSLDPEVAGLLRAQTQSAKRFANTQITNFSRRLEQLHDEGDRRKNSVGVNINAQMSQRANAFVEEEDRGDVAAREALERAMPTTSEKASVEPLFAPVPEGRDSNWAFWTGGYVNFGTNDNNDFNLEHTLVGVSGGADYRFSRTFTAGFGAGYGHEKTDVGSHGTESRAEAFSLAAYGSYRPAPGIFFDGLAGYSTLQFDSRRFVTATEDIARGKRSGDQWFASISTGYEHRRDGRLVSPYARLSASRSVLDGTTETGAGMWNLAYGRQSLDALSGTLGMRFEQAIPTAWGVLTPRGRVEYTHDFEGSSRASLGYADLDTLPYALDIEAFSRDNLALGIGLDAQTSAGWNLGVNYSTAFGTDGDSRSHSFAIKLGSRF</sequence>
<dbReference type="SUPFAM" id="SSF49373">
    <property type="entry name" value="Invasin/intimin cell-adhesion fragments"/>
    <property type="match status" value="1"/>
</dbReference>
<comment type="caution">
    <text evidence="3">The sequence shown here is derived from an EMBL/GenBank/DDBJ whole genome shotgun (WGS) entry which is preliminary data.</text>
</comment>
<protein>
    <recommendedName>
        <fullName evidence="2">Autotransporter domain-containing protein</fullName>
    </recommendedName>
</protein>
<dbReference type="Pfam" id="PF05345">
    <property type="entry name" value="He_PIG"/>
    <property type="match status" value="2"/>
</dbReference>
<dbReference type="Pfam" id="PF02369">
    <property type="entry name" value="Big_1"/>
    <property type="match status" value="1"/>
</dbReference>
<dbReference type="InterPro" id="IPR036709">
    <property type="entry name" value="Autotransporte_beta_dom_sf"/>
</dbReference>
<dbReference type="PROSITE" id="PS51208">
    <property type="entry name" value="AUTOTRANSPORTER"/>
    <property type="match status" value="1"/>
</dbReference>
<dbReference type="InterPro" id="IPR005546">
    <property type="entry name" value="Autotransporte_beta"/>
</dbReference>
<dbReference type="Gene3D" id="2.40.128.130">
    <property type="entry name" value="Autotransporter beta-domain"/>
    <property type="match status" value="1"/>
</dbReference>
<evidence type="ECO:0000259" key="2">
    <source>
        <dbReference type="PROSITE" id="PS51208"/>
    </source>
</evidence>
<feature type="domain" description="Autotransporter" evidence="2">
    <location>
        <begin position="892"/>
        <end position="1169"/>
    </location>
</feature>
<dbReference type="NCBIfam" id="TIGR01414">
    <property type="entry name" value="autotrans_barl"/>
    <property type="match status" value="1"/>
</dbReference>
<dbReference type="AlphaFoldDB" id="A0A8J3GH15"/>
<dbReference type="PANTHER" id="PTHR37494:SF1">
    <property type="entry name" value="STAPHYLOCOCCUS AUREUS SURFACE PROTEIN A"/>
    <property type="match status" value="1"/>
</dbReference>
<dbReference type="InterPro" id="IPR006315">
    <property type="entry name" value="OM_autotransptr_brl_dom"/>
</dbReference>
<dbReference type="InterPro" id="IPR013783">
    <property type="entry name" value="Ig-like_fold"/>
</dbReference>
<dbReference type="Gene3D" id="2.60.40.3440">
    <property type="match status" value="1"/>
</dbReference>
<keyword evidence="4" id="KW-1185">Reference proteome</keyword>
<evidence type="ECO:0000256" key="1">
    <source>
        <dbReference type="ARBA" id="ARBA00010116"/>
    </source>
</evidence>
<dbReference type="InterPro" id="IPR015919">
    <property type="entry name" value="Cadherin-like_sf"/>
</dbReference>
<accession>A0A8J3GH15</accession>
<dbReference type="GO" id="GO:0019867">
    <property type="term" value="C:outer membrane"/>
    <property type="evidence" value="ECO:0007669"/>
    <property type="project" value="InterPro"/>
</dbReference>
<gene>
    <name evidence="3" type="ORF">GCM10010136_13510</name>
</gene>
<name>A0A8J3GH15_9HYPH</name>
<reference evidence="3" key="1">
    <citation type="journal article" date="2014" name="Int. J. Syst. Evol. Microbiol.">
        <title>Complete genome sequence of Corynebacterium casei LMG S-19264T (=DSM 44701T), isolated from a smear-ripened cheese.</title>
        <authorList>
            <consortium name="US DOE Joint Genome Institute (JGI-PGF)"/>
            <person name="Walter F."/>
            <person name="Albersmeier A."/>
            <person name="Kalinowski J."/>
            <person name="Ruckert C."/>
        </authorList>
    </citation>
    <scope>NUCLEOTIDE SEQUENCE</scope>
    <source>
        <strain evidence="3">KCTC 42097</strain>
    </source>
</reference>
<dbReference type="Pfam" id="PF03797">
    <property type="entry name" value="Autotransporter"/>
    <property type="match status" value="1"/>
</dbReference>
<reference evidence="3" key="2">
    <citation type="submission" date="2020-09" db="EMBL/GenBank/DDBJ databases">
        <authorList>
            <person name="Sun Q."/>
            <person name="Kim S."/>
        </authorList>
    </citation>
    <scope>NUCLEOTIDE SEQUENCE</scope>
    <source>
        <strain evidence="3">KCTC 42097</strain>
    </source>
</reference>
<evidence type="ECO:0000313" key="3">
    <source>
        <dbReference type="EMBL" id="GHC68622.1"/>
    </source>
</evidence>
<dbReference type="SUPFAM" id="SSF49313">
    <property type="entry name" value="Cadherin-like"/>
    <property type="match status" value="1"/>
</dbReference>
<dbReference type="InterPro" id="IPR003344">
    <property type="entry name" value="Big_1_dom"/>
</dbReference>
<organism evidence="3 4">
    <name type="scientific">Limoniibacter endophyticus</name>
    <dbReference type="NCBI Taxonomy" id="1565040"/>
    <lineage>
        <taxon>Bacteria</taxon>
        <taxon>Pseudomonadati</taxon>
        <taxon>Pseudomonadota</taxon>
        <taxon>Alphaproteobacteria</taxon>
        <taxon>Hyphomicrobiales</taxon>
        <taxon>Bartonellaceae</taxon>
        <taxon>Limoniibacter</taxon>
    </lineage>
</organism>
<dbReference type="SMART" id="SM00869">
    <property type="entry name" value="Autotransporter"/>
    <property type="match status" value="1"/>
</dbReference>
<dbReference type="EMBL" id="BMZO01000004">
    <property type="protein sequence ID" value="GHC68622.1"/>
    <property type="molecule type" value="Genomic_DNA"/>
</dbReference>
<comment type="similarity">
    <text evidence="1">Belongs to the intimin/invasin family.</text>
</comment>
<dbReference type="SUPFAM" id="SSF103515">
    <property type="entry name" value="Autotransporter"/>
    <property type="match status" value="1"/>
</dbReference>
<dbReference type="Proteomes" id="UP000641137">
    <property type="component" value="Unassembled WGS sequence"/>
</dbReference>